<reference evidence="2 3" key="3">
    <citation type="journal article" date="2013" name="Rice">
        <title>Improvement of the Oryza sativa Nipponbare reference genome using next generation sequence and optical map data.</title>
        <authorList>
            <person name="Kawahara Y."/>
            <person name="de la Bastide M."/>
            <person name="Hamilton J.P."/>
            <person name="Kanamori H."/>
            <person name="McCombie W.R."/>
            <person name="Ouyang S."/>
            <person name="Schwartz D.C."/>
            <person name="Tanaka T."/>
            <person name="Wu J."/>
            <person name="Zhou S."/>
            <person name="Childs K.L."/>
            <person name="Davidson R.M."/>
            <person name="Lin H."/>
            <person name="Quesada-Ocampo L."/>
            <person name="Vaillancourt B."/>
            <person name="Sakai H."/>
            <person name="Lee S.S."/>
            <person name="Kim J."/>
            <person name="Numa H."/>
            <person name="Itoh T."/>
            <person name="Buell C.R."/>
            <person name="Matsumoto T."/>
        </authorList>
    </citation>
    <scope>NUCLEOTIDE SEQUENCE [LARGE SCALE GENOMIC DNA]</scope>
    <source>
        <strain evidence="3">cv. Nipponbare</strain>
    </source>
</reference>
<evidence type="ECO:0000313" key="2">
    <source>
        <dbReference type="EMBL" id="BAT09803.1"/>
    </source>
</evidence>
<keyword evidence="1" id="KW-0812">Transmembrane</keyword>
<dbReference type="Proteomes" id="UP000059680">
    <property type="component" value="Chromosome 10"/>
</dbReference>
<protein>
    <submittedName>
        <fullName evidence="2">Os10g0135650 protein</fullName>
    </submittedName>
</protein>
<name>A0A0P0XRI9_ORYSJ</name>
<evidence type="ECO:0000313" key="3">
    <source>
        <dbReference type="Proteomes" id="UP000059680"/>
    </source>
</evidence>
<reference evidence="3" key="1">
    <citation type="journal article" date="2005" name="Nature">
        <title>The map-based sequence of the rice genome.</title>
        <authorList>
            <consortium name="International rice genome sequencing project (IRGSP)"/>
            <person name="Matsumoto T."/>
            <person name="Wu J."/>
            <person name="Kanamori H."/>
            <person name="Katayose Y."/>
            <person name="Fujisawa M."/>
            <person name="Namiki N."/>
            <person name="Mizuno H."/>
            <person name="Yamamoto K."/>
            <person name="Antonio B.A."/>
            <person name="Baba T."/>
            <person name="Sakata K."/>
            <person name="Nagamura Y."/>
            <person name="Aoki H."/>
            <person name="Arikawa K."/>
            <person name="Arita K."/>
            <person name="Bito T."/>
            <person name="Chiden Y."/>
            <person name="Fujitsuka N."/>
            <person name="Fukunaka R."/>
            <person name="Hamada M."/>
            <person name="Harada C."/>
            <person name="Hayashi A."/>
            <person name="Hijishita S."/>
            <person name="Honda M."/>
            <person name="Hosokawa S."/>
            <person name="Ichikawa Y."/>
            <person name="Idonuma A."/>
            <person name="Iijima M."/>
            <person name="Ikeda M."/>
            <person name="Ikeno M."/>
            <person name="Ito K."/>
            <person name="Ito S."/>
            <person name="Ito T."/>
            <person name="Ito Y."/>
            <person name="Ito Y."/>
            <person name="Iwabuchi A."/>
            <person name="Kamiya K."/>
            <person name="Karasawa W."/>
            <person name="Kurita K."/>
            <person name="Katagiri S."/>
            <person name="Kikuta A."/>
            <person name="Kobayashi H."/>
            <person name="Kobayashi N."/>
            <person name="Machita K."/>
            <person name="Maehara T."/>
            <person name="Masukawa M."/>
            <person name="Mizubayashi T."/>
            <person name="Mukai Y."/>
            <person name="Nagasaki H."/>
            <person name="Nagata Y."/>
            <person name="Naito S."/>
            <person name="Nakashima M."/>
            <person name="Nakama Y."/>
            <person name="Nakamichi Y."/>
            <person name="Nakamura M."/>
            <person name="Meguro A."/>
            <person name="Negishi M."/>
            <person name="Ohta I."/>
            <person name="Ohta T."/>
            <person name="Okamoto M."/>
            <person name="Ono N."/>
            <person name="Saji S."/>
            <person name="Sakaguchi M."/>
            <person name="Sakai K."/>
            <person name="Shibata M."/>
            <person name="Shimokawa T."/>
            <person name="Song J."/>
            <person name="Takazaki Y."/>
            <person name="Terasawa K."/>
            <person name="Tsugane M."/>
            <person name="Tsuji K."/>
            <person name="Ueda S."/>
            <person name="Waki K."/>
            <person name="Yamagata H."/>
            <person name="Yamamoto M."/>
            <person name="Yamamoto S."/>
            <person name="Yamane H."/>
            <person name="Yoshiki S."/>
            <person name="Yoshihara R."/>
            <person name="Yukawa K."/>
            <person name="Zhong H."/>
            <person name="Yano M."/>
            <person name="Yuan Q."/>
            <person name="Ouyang S."/>
            <person name="Liu J."/>
            <person name="Jones K.M."/>
            <person name="Gansberger K."/>
            <person name="Moffat K."/>
            <person name="Hill J."/>
            <person name="Bera J."/>
            <person name="Fadrosh D."/>
            <person name="Jin S."/>
            <person name="Johri S."/>
            <person name="Kim M."/>
            <person name="Overton L."/>
            <person name="Reardon M."/>
            <person name="Tsitrin T."/>
            <person name="Vuong H."/>
            <person name="Weaver B."/>
            <person name="Ciecko A."/>
            <person name="Tallon L."/>
            <person name="Jackson J."/>
            <person name="Pai G."/>
            <person name="Aken S.V."/>
            <person name="Utterback T."/>
            <person name="Reidmuller S."/>
            <person name="Feldblyum T."/>
            <person name="Hsiao J."/>
            <person name="Zismann V."/>
            <person name="Iobst S."/>
            <person name="de Vazeille A.R."/>
            <person name="Buell C.R."/>
            <person name="Ying K."/>
            <person name="Li Y."/>
            <person name="Lu T."/>
            <person name="Huang Y."/>
            <person name="Zhao Q."/>
            <person name="Feng Q."/>
            <person name="Zhang L."/>
            <person name="Zhu J."/>
            <person name="Weng Q."/>
            <person name="Mu J."/>
            <person name="Lu Y."/>
            <person name="Fan D."/>
            <person name="Liu Y."/>
            <person name="Guan J."/>
            <person name="Zhang Y."/>
            <person name="Yu S."/>
            <person name="Liu X."/>
            <person name="Zhang Y."/>
            <person name="Hong G."/>
            <person name="Han B."/>
            <person name="Choisne N."/>
            <person name="Demange N."/>
            <person name="Orjeda G."/>
            <person name="Samain S."/>
            <person name="Cattolico L."/>
            <person name="Pelletier E."/>
            <person name="Couloux A."/>
            <person name="Segurens B."/>
            <person name="Wincker P."/>
            <person name="D'Hont A."/>
            <person name="Scarpelli C."/>
            <person name="Weissenbach J."/>
            <person name="Salanoubat M."/>
            <person name="Quetier F."/>
            <person name="Yu Y."/>
            <person name="Kim H.R."/>
            <person name="Rambo T."/>
            <person name="Currie J."/>
            <person name="Collura K."/>
            <person name="Luo M."/>
            <person name="Yang T."/>
            <person name="Ammiraju J.S.S."/>
            <person name="Engler F."/>
            <person name="Soderlund C."/>
            <person name="Wing R.A."/>
            <person name="Palmer L.E."/>
            <person name="de la Bastide M."/>
            <person name="Spiegel L."/>
            <person name="Nascimento L."/>
            <person name="Zutavern T."/>
            <person name="O'Shaughnessy A."/>
            <person name="Dike S."/>
            <person name="Dedhia N."/>
            <person name="Preston R."/>
            <person name="Balija V."/>
            <person name="McCombie W.R."/>
            <person name="Chow T."/>
            <person name="Chen H."/>
            <person name="Chung M."/>
            <person name="Chen C."/>
            <person name="Shaw J."/>
            <person name="Wu H."/>
            <person name="Hsiao K."/>
            <person name="Chao Y."/>
            <person name="Chu M."/>
            <person name="Cheng C."/>
            <person name="Hour A."/>
            <person name="Lee P."/>
            <person name="Lin S."/>
            <person name="Lin Y."/>
            <person name="Liou J."/>
            <person name="Liu S."/>
            <person name="Hsing Y."/>
            <person name="Raghuvanshi S."/>
            <person name="Mohanty A."/>
            <person name="Bharti A.K."/>
            <person name="Gaur A."/>
            <person name="Gupta V."/>
            <person name="Kumar D."/>
            <person name="Ravi V."/>
            <person name="Vij S."/>
            <person name="Kapur A."/>
            <person name="Khurana P."/>
            <person name="Khurana P."/>
            <person name="Khurana J.P."/>
            <person name="Tyagi A.K."/>
            <person name="Gaikwad K."/>
            <person name="Singh A."/>
            <person name="Dalal V."/>
            <person name="Srivastava S."/>
            <person name="Dixit A."/>
            <person name="Pal A.K."/>
            <person name="Ghazi I.A."/>
            <person name="Yadav M."/>
            <person name="Pandit A."/>
            <person name="Bhargava A."/>
            <person name="Sureshbabu K."/>
            <person name="Batra K."/>
            <person name="Sharma T.R."/>
            <person name="Mohapatra T."/>
            <person name="Singh N.K."/>
            <person name="Messing J."/>
            <person name="Nelson A.B."/>
            <person name="Fuks G."/>
            <person name="Kavchok S."/>
            <person name="Keizer G."/>
            <person name="Linton E."/>
            <person name="Llaca V."/>
            <person name="Song R."/>
            <person name="Tanyolac B."/>
            <person name="Young S."/>
            <person name="Ho-Il K."/>
            <person name="Hahn J.H."/>
            <person name="Sangsakoo G."/>
            <person name="Vanavichit A."/>
            <person name="de Mattos Luiz.A.T."/>
            <person name="Zimmer P.D."/>
            <person name="Malone G."/>
            <person name="Dellagostin O."/>
            <person name="de Oliveira A.C."/>
            <person name="Bevan M."/>
            <person name="Bancroft I."/>
            <person name="Minx P."/>
            <person name="Cordum H."/>
            <person name="Wilson R."/>
            <person name="Cheng Z."/>
            <person name="Jin W."/>
            <person name="Jiang J."/>
            <person name="Leong S.A."/>
            <person name="Iwama H."/>
            <person name="Gojobori T."/>
            <person name="Itoh T."/>
            <person name="Niimura Y."/>
            <person name="Fujii Y."/>
            <person name="Habara T."/>
            <person name="Sakai H."/>
            <person name="Sato Y."/>
            <person name="Wilson G."/>
            <person name="Kumar K."/>
            <person name="McCouch S."/>
            <person name="Juretic N."/>
            <person name="Hoen D."/>
            <person name="Wright S."/>
            <person name="Bruskiewich R."/>
            <person name="Bureau T."/>
            <person name="Miyao A."/>
            <person name="Hirochika H."/>
            <person name="Nishikawa T."/>
            <person name="Kadowaki K."/>
            <person name="Sugiura M."/>
            <person name="Burr B."/>
            <person name="Sasaki T."/>
        </authorList>
    </citation>
    <scope>NUCLEOTIDE SEQUENCE [LARGE SCALE GENOMIC DNA]</scope>
    <source>
        <strain evidence="3">cv. Nipponbare</strain>
    </source>
</reference>
<dbReference type="InParanoid" id="A0A0P0XRI9"/>
<reference evidence="2 3" key="2">
    <citation type="journal article" date="2013" name="Plant Cell Physiol.">
        <title>Rice Annotation Project Database (RAP-DB): an integrative and interactive database for rice genomics.</title>
        <authorList>
            <person name="Sakai H."/>
            <person name="Lee S.S."/>
            <person name="Tanaka T."/>
            <person name="Numa H."/>
            <person name="Kim J."/>
            <person name="Kawahara Y."/>
            <person name="Wakimoto H."/>
            <person name="Yang C.C."/>
            <person name="Iwamoto M."/>
            <person name="Abe T."/>
            <person name="Yamada Y."/>
            <person name="Muto A."/>
            <person name="Inokuchi H."/>
            <person name="Ikemura T."/>
            <person name="Matsumoto T."/>
            <person name="Sasaki T."/>
            <person name="Itoh T."/>
        </authorList>
    </citation>
    <scope>NUCLEOTIDE SEQUENCE [LARGE SCALE GENOMIC DNA]</scope>
    <source>
        <strain evidence="3">cv. Nipponbare</strain>
    </source>
</reference>
<sequence length="83" mass="9233">MFLSCSVIRSMFAVRQIDALLLKKKALSPCQIYCRLVAVPLVEAIKQLGEMALSSIVLVDLGIFFSLFLFPSSLDICMLFTQS</sequence>
<evidence type="ECO:0000256" key="1">
    <source>
        <dbReference type="SAM" id="Phobius"/>
    </source>
</evidence>
<feature type="transmembrane region" description="Helical" evidence="1">
    <location>
        <begin position="51"/>
        <end position="70"/>
    </location>
</feature>
<keyword evidence="3" id="KW-1185">Reference proteome</keyword>
<dbReference type="Gramene" id="Os10t0135650-00">
    <property type="protein sequence ID" value="Os10t0135650-00"/>
    <property type="gene ID" value="Os10g0135650"/>
</dbReference>
<proteinExistence type="predicted"/>
<dbReference type="AlphaFoldDB" id="A0A0P0XRI9"/>
<organism evidence="2 3">
    <name type="scientific">Oryza sativa subsp. japonica</name>
    <name type="common">Rice</name>
    <dbReference type="NCBI Taxonomy" id="39947"/>
    <lineage>
        <taxon>Eukaryota</taxon>
        <taxon>Viridiplantae</taxon>
        <taxon>Streptophyta</taxon>
        <taxon>Embryophyta</taxon>
        <taxon>Tracheophyta</taxon>
        <taxon>Spermatophyta</taxon>
        <taxon>Magnoliopsida</taxon>
        <taxon>Liliopsida</taxon>
        <taxon>Poales</taxon>
        <taxon>Poaceae</taxon>
        <taxon>BOP clade</taxon>
        <taxon>Oryzoideae</taxon>
        <taxon>Oryzeae</taxon>
        <taxon>Oryzinae</taxon>
        <taxon>Oryza</taxon>
        <taxon>Oryza sativa</taxon>
    </lineage>
</organism>
<gene>
    <name evidence="2" type="ordered locus">Os10g0135650</name>
    <name evidence="2" type="ORF">OSNPB_100135650</name>
</gene>
<keyword evidence="1" id="KW-1133">Transmembrane helix</keyword>
<accession>A0A0P0XRI9</accession>
<dbReference type="PaxDb" id="39947-A0A0P0XRI9"/>
<dbReference type="EMBL" id="AP014966">
    <property type="protein sequence ID" value="BAT09803.1"/>
    <property type="molecule type" value="Genomic_DNA"/>
</dbReference>
<keyword evidence="1" id="KW-0472">Membrane</keyword>